<comment type="caution">
    <text evidence="2">The sequence shown here is derived from an EMBL/GenBank/DDBJ whole genome shotgun (WGS) entry which is preliminary data.</text>
</comment>
<sequence length="237" mass="25319">MSHRLRQQNQEKYSFQPLHTKIRKRLNPLLAGEGGGRSRCGSSRPSAALKTSVVRAGRAVGDLGNYIPSCSRCPWRRNWTDAHLTALTLRDGRAFGIPMPACNPKIAPPALSSAHLTVADHGGGARRSRRPSSRRPRLHDPHTASSAPPSCAASSSHRPSPSSSPPSSTSHCRTSSPPLHPALGLGFSRRRGARSSIIISPTGPATERRACLLAASGRHHLFASGSWCSASRATVDR</sequence>
<protein>
    <submittedName>
        <fullName evidence="2">Uncharacterized protein</fullName>
    </submittedName>
</protein>
<gene>
    <name evidence="2" type="primary">ga10334</name>
    <name evidence="2" type="ORF">PR202_ga10334</name>
</gene>
<feature type="region of interest" description="Disordered" evidence="1">
    <location>
        <begin position="119"/>
        <end position="187"/>
    </location>
</feature>
<name>A0AAV5C6E5_ELECO</name>
<proteinExistence type="predicted"/>
<feature type="compositionally biased region" description="Basic residues" evidence="1">
    <location>
        <begin position="124"/>
        <end position="137"/>
    </location>
</feature>
<dbReference type="AlphaFoldDB" id="A0AAV5C6E5"/>
<organism evidence="2 3">
    <name type="scientific">Eleusine coracana subsp. coracana</name>
    <dbReference type="NCBI Taxonomy" id="191504"/>
    <lineage>
        <taxon>Eukaryota</taxon>
        <taxon>Viridiplantae</taxon>
        <taxon>Streptophyta</taxon>
        <taxon>Embryophyta</taxon>
        <taxon>Tracheophyta</taxon>
        <taxon>Spermatophyta</taxon>
        <taxon>Magnoliopsida</taxon>
        <taxon>Liliopsida</taxon>
        <taxon>Poales</taxon>
        <taxon>Poaceae</taxon>
        <taxon>PACMAD clade</taxon>
        <taxon>Chloridoideae</taxon>
        <taxon>Cynodonteae</taxon>
        <taxon>Eleusininae</taxon>
        <taxon>Eleusine</taxon>
    </lineage>
</organism>
<reference evidence="2" key="2">
    <citation type="submission" date="2021-12" db="EMBL/GenBank/DDBJ databases">
        <title>Resequencing data analysis of finger millet.</title>
        <authorList>
            <person name="Hatakeyama M."/>
            <person name="Aluri S."/>
            <person name="Balachadran M.T."/>
            <person name="Sivarajan S.R."/>
            <person name="Poveda L."/>
            <person name="Shimizu-Inatsugi R."/>
            <person name="Schlapbach R."/>
            <person name="Sreeman S.M."/>
            <person name="Shimizu K.K."/>
        </authorList>
    </citation>
    <scope>NUCLEOTIDE SEQUENCE</scope>
</reference>
<evidence type="ECO:0000256" key="1">
    <source>
        <dbReference type="SAM" id="MobiDB-lite"/>
    </source>
</evidence>
<keyword evidence="3" id="KW-1185">Reference proteome</keyword>
<reference evidence="2" key="1">
    <citation type="journal article" date="2018" name="DNA Res.">
        <title>Multiple hybrid de novo genome assembly of finger millet, an orphan allotetraploid crop.</title>
        <authorList>
            <person name="Hatakeyama M."/>
            <person name="Aluri S."/>
            <person name="Balachadran M.T."/>
            <person name="Sivarajan S.R."/>
            <person name="Patrignani A."/>
            <person name="Gruter S."/>
            <person name="Poveda L."/>
            <person name="Shimizu-Inatsugi R."/>
            <person name="Baeten J."/>
            <person name="Francoijs K.J."/>
            <person name="Nataraja K.N."/>
            <person name="Reddy Y.A.N."/>
            <person name="Phadnis S."/>
            <person name="Ravikumar R.L."/>
            <person name="Schlapbach R."/>
            <person name="Sreeman S.M."/>
            <person name="Shimizu K.K."/>
        </authorList>
    </citation>
    <scope>NUCLEOTIDE SEQUENCE</scope>
</reference>
<feature type="compositionally biased region" description="Low complexity" evidence="1">
    <location>
        <begin position="143"/>
        <end position="177"/>
    </location>
</feature>
<dbReference type="Proteomes" id="UP001054889">
    <property type="component" value="Unassembled WGS sequence"/>
</dbReference>
<evidence type="ECO:0000313" key="3">
    <source>
        <dbReference type="Proteomes" id="UP001054889"/>
    </source>
</evidence>
<dbReference type="EMBL" id="BQKI01000004">
    <property type="protein sequence ID" value="GJM93749.1"/>
    <property type="molecule type" value="Genomic_DNA"/>
</dbReference>
<accession>A0AAV5C6E5</accession>
<evidence type="ECO:0000313" key="2">
    <source>
        <dbReference type="EMBL" id="GJM93749.1"/>
    </source>
</evidence>